<dbReference type="HAMAP" id="MF_00022">
    <property type="entry name" value="Glu_tRNA_synth_type1"/>
    <property type="match status" value="1"/>
</dbReference>
<dbReference type="GO" id="GO:0004818">
    <property type="term" value="F:glutamate-tRNA ligase activity"/>
    <property type="evidence" value="ECO:0007669"/>
    <property type="project" value="UniProtKB-EC"/>
</dbReference>
<evidence type="ECO:0000256" key="1">
    <source>
        <dbReference type="ARBA" id="ARBA00007894"/>
    </source>
</evidence>
<feature type="domain" description="Aminoacyl-tRNA synthetase class I anticodon-binding" evidence="9">
    <location>
        <begin position="335"/>
        <end position="475"/>
    </location>
</feature>
<keyword evidence="2 7" id="KW-0436">Ligase</keyword>
<comment type="subcellular location">
    <subcellularLocation>
        <location evidence="7">Cytoplasm</location>
    </subcellularLocation>
</comment>
<dbReference type="CDD" id="cd00808">
    <property type="entry name" value="GluRS_core"/>
    <property type="match status" value="1"/>
</dbReference>
<evidence type="ECO:0000259" key="9">
    <source>
        <dbReference type="Pfam" id="PF19269"/>
    </source>
</evidence>
<evidence type="ECO:0000313" key="11">
    <source>
        <dbReference type="Proteomes" id="UP001191019"/>
    </source>
</evidence>
<evidence type="ECO:0000256" key="2">
    <source>
        <dbReference type="ARBA" id="ARBA00022598"/>
    </source>
</evidence>
<accession>A0ABY0FMG0</accession>
<dbReference type="InterPro" id="IPR001412">
    <property type="entry name" value="aa-tRNA-synth_I_CS"/>
</dbReference>
<keyword evidence="3 7" id="KW-0547">Nucleotide-binding</keyword>
<evidence type="ECO:0000259" key="8">
    <source>
        <dbReference type="Pfam" id="PF00749"/>
    </source>
</evidence>
<feature type="domain" description="Glutamyl/glutaminyl-tRNA synthetase class Ib catalytic" evidence="8">
    <location>
        <begin position="5"/>
        <end position="313"/>
    </location>
</feature>
<dbReference type="InterPro" id="IPR000924">
    <property type="entry name" value="Glu/Gln-tRNA-synth"/>
</dbReference>
<dbReference type="Proteomes" id="UP001191019">
    <property type="component" value="Unassembled WGS sequence"/>
</dbReference>
<feature type="short sequence motif" description="'HIGH' region" evidence="7">
    <location>
        <begin position="10"/>
        <end position="20"/>
    </location>
</feature>
<keyword evidence="5 7" id="KW-0648">Protein biosynthesis</keyword>
<dbReference type="PANTHER" id="PTHR43311:SF2">
    <property type="entry name" value="GLUTAMATE--TRNA LIGASE, MITOCHONDRIAL-RELATED"/>
    <property type="match status" value="1"/>
</dbReference>
<evidence type="ECO:0000256" key="4">
    <source>
        <dbReference type="ARBA" id="ARBA00022840"/>
    </source>
</evidence>
<reference evidence="10 11" key="1">
    <citation type="journal article" date="2018" name="bioRxiv">
        <title>Evidence of independent acquisition and adaption of ultra-small bacteria to human hosts across the highly diverse yet reduced genomes of the phylum Saccharibacteria.</title>
        <authorList>
            <person name="McLean J.S."/>
            <person name="Bor B."/>
            <person name="To T.T."/>
            <person name="Liu Q."/>
            <person name="Kearns K.A."/>
            <person name="Solden L.M."/>
            <person name="Wrighton K.C."/>
            <person name="He X."/>
            <person name="Shi W."/>
        </authorList>
    </citation>
    <scope>NUCLEOTIDE SEQUENCE [LARGE SCALE GENOMIC DNA]</scope>
    <source>
        <strain evidence="10 11">TM7_G3_2_Rum_HOT_351B</strain>
    </source>
</reference>
<reference evidence="10 11" key="2">
    <citation type="journal article" date="2020" name="Cell Rep.">
        <title>Acquisition and Adaptation of Ultra-small Parasitic Reduced Genome Bacteria to Mammalian Hosts.</title>
        <authorList>
            <person name="McLean J.S."/>
            <person name="Bor B."/>
            <person name="Kerns K.A."/>
            <person name="Liu Q."/>
            <person name="To T.T."/>
            <person name="Solden L."/>
            <person name="Hendrickson E.L."/>
            <person name="Wrighton K."/>
            <person name="Shi W."/>
            <person name="He X."/>
        </authorList>
    </citation>
    <scope>NUCLEOTIDE SEQUENCE [LARGE SCALE GENOMIC DNA]</scope>
    <source>
        <strain evidence="10 11">TM7_G3_2_Rum_HOT_351B</strain>
    </source>
</reference>
<keyword evidence="7" id="KW-0963">Cytoplasm</keyword>
<evidence type="ECO:0000256" key="5">
    <source>
        <dbReference type="ARBA" id="ARBA00022917"/>
    </source>
</evidence>
<evidence type="ECO:0000256" key="3">
    <source>
        <dbReference type="ARBA" id="ARBA00022741"/>
    </source>
</evidence>
<dbReference type="EMBL" id="PRLM01000001">
    <property type="protein sequence ID" value="RYC75092.1"/>
    <property type="molecule type" value="Genomic_DNA"/>
</dbReference>
<protein>
    <recommendedName>
        <fullName evidence="7">Glutamate--tRNA ligase</fullName>
        <ecNumber evidence="7">6.1.1.17</ecNumber>
    </recommendedName>
    <alternativeName>
        <fullName evidence="7">Glutamyl-tRNA synthetase</fullName>
        <shortName evidence="7">GluRS</shortName>
    </alternativeName>
</protein>
<dbReference type="NCBIfam" id="TIGR00464">
    <property type="entry name" value="gltX_bact"/>
    <property type="match status" value="1"/>
</dbReference>
<comment type="subunit">
    <text evidence="7">Monomer.</text>
</comment>
<dbReference type="InterPro" id="IPR020751">
    <property type="entry name" value="aa-tRNA-synth_I_codon-bd_sub2"/>
</dbReference>
<dbReference type="InterPro" id="IPR004527">
    <property type="entry name" value="Glu-tRNA-ligase_bac/mito"/>
</dbReference>
<dbReference type="InterPro" id="IPR049940">
    <property type="entry name" value="GluQ/Sye"/>
</dbReference>
<dbReference type="Pfam" id="PF00749">
    <property type="entry name" value="tRNA-synt_1c"/>
    <property type="match status" value="1"/>
</dbReference>
<dbReference type="PROSITE" id="PS00178">
    <property type="entry name" value="AA_TRNA_LIGASE_I"/>
    <property type="match status" value="1"/>
</dbReference>
<dbReference type="Pfam" id="PF19269">
    <property type="entry name" value="Anticodon_2"/>
    <property type="match status" value="1"/>
</dbReference>
<dbReference type="Gene3D" id="3.40.50.620">
    <property type="entry name" value="HUPs"/>
    <property type="match status" value="1"/>
</dbReference>
<keyword evidence="6 7" id="KW-0030">Aminoacyl-tRNA synthetase</keyword>
<keyword evidence="4 7" id="KW-0067">ATP-binding</keyword>
<dbReference type="PANTHER" id="PTHR43311">
    <property type="entry name" value="GLUTAMATE--TRNA LIGASE"/>
    <property type="match status" value="1"/>
</dbReference>
<organism evidence="10 11">
    <name type="scientific">Candidatus Nanosyncoccus alces</name>
    <dbReference type="NCBI Taxonomy" id="2171997"/>
    <lineage>
        <taxon>Bacteria</taxon>
        <taxon>Candidatus Saccharimonadota</taxon>
        <taxon>Candidatus Nanosyncoccalia</taxon>
        <taxon>Candidatus Nanosyncoccales</taxon>
        <taxon>Candidatus Nanosyncoccaceae</taxon>
        <taxon>Candidatus Nanosyncoccus</taxon>
    </lineage>
</organism>
<comment type="catalytic activity">
    <reaction evidence="7">
        <text>tRNA(Glu) + L-glutamate + ATP = L-glutamyl-tRNA(Glu) + AMP + diphosphate</text>
        <dbReference type="Rhea" id="RHEA:23540"/>
        <dbReference type="Rhea" id="RHEA-COMP:9663"/>
        <dbReference type="Rhea" id="RHEA-COMP:9680"/>
        <dbReference type="ChEBI" id="CHEBI:29985"/>
        <dbReference type="ChEBI" id="CHEBI:30616"/>
        <dbReference type="ChEBI" id="CHEBI:33019"/>
        <dbReference type="ChEBI" id="CHEBI:78442"/>
        <dbReference type="ChEBI" id="CHEBI:78520"/>
        <dbReference type="ChEBI" id="CHEBI:456215"/>
        <dbReference type="EC" id="6.1.1.17"/>
    </reaction>
</comment>
<evidence type="ECO:0000313" key="10">
    <source>
        <dbReference type="EMBL" id="RYC75092.1"/>
    </source>
</evidence>
<dbReference type="InterPro" id="IPR033910">
    <property type="entry name" value="GluRS_core"/>
</dbReference>
<name>A0ABY0FMG0_9BACT</name>
<keyword evidence="11" id="KW-1185">Reference proteome</keyword>
<proteinExistence type="inferred from homology"/>
<sequence length="480" mass="55190">MEKAITRFAPSPTGYIHIGNVRSAIYPYLLARQSNGSLILRIEDTDRARYVEGATELIENTLEWLGLNWDEGPIVEGPHSPYFQSERQKIYHDWANKLIKSGRAYADPTPPEKIAEYREQCNQAKIPFLYRNFRPTDVPEWQPGIPLRFKTEPKNYSWHDEVMGDMHAGPEVLDDIILIKKDGYPTYNFAHIVDDAEMGVTHVMRGVEYLSSTPNYLAIYEALGLKRPKLVSLPHILASQGNKKLGKRDGAKSVTEYRDDGILPEAMLNYLACLGWNDGTEQEIYTKDELIQNFSLERIQTSGARYDETKLIWLNGQWIRKIFDEQGVENLYPRTQNFWPQSAENYPDDYKIKVLSIIYDRLKTLSDLRNMTSYFFEDPTIDLDLLTKNKFLKKFSESELETLLKQTITKLTNTKAWDADNVQNSLNELLVETDKKPAELFGLIRIAISFAPFSPALNLTMEVLGRETTLARLNTVARSI</sequence>
<dbReference type="InterPro" id="IPR020058">
    <property type="entry name" value="Glu/Gln-tRNA-synth_Ib_cat-dom"/>
</dbReference>
<evidence type="ECO:0000256" key="7">
    <source>
        <dbReference type="HAMAP-Rule" id="MF_00022"/>
    </source>
</evidence>
<dbReference type="RefSeq" id="WP_129734208.1">
    <property type="nucleotide sequence ID" value="NZ_PRLM01000001.1"/>
</dbReference>
<dbReference type="InterPro" id="IPR014729">
    <property type="entry name" value="Rossmann-like_a/b/a_fold"/>
</dbReference>
<dbReference type="InterPro" id="IPR045462">
    <property type="entry name" value="aa-tRNA-synth_I_cd-bd"/>
</dbReference>
<evidence type="ECO:0000256" key="6">
    <source>
        <dbReference type="ARBA" id="ARBA00023146"/>
    </source>
</evidence>
<comment type="similarity">
    <text evidence="1 7">Belongs to the class-I aminoacyl-tRNA synthetase family. Glutamate--tRNA ligase type 1 subfamily.</text>
</comment>
<comment type="function">
    <text evidence="7">Catalyzes the attachment of glutamate to tRNA(Glu) in a two-step reaction: glutamate is first activated by ATP to form Glu-AMP and then transferred to the acceptor end of tRNA(Glu).</text>
</comment>
<gene>
    <name evidence="10" type="primary">gltX1</name>
    <name evidence="7" type="synonym">gltX</name>
    <name evidence="10" type="ORF">G3RUM_00024</name>
</gene>
<dbReference type="InterPro" id="IPR008925">
    <property type="entry name" value="aa_tRNA-synth_I_cd-bd_sf"/>
</dbReference>
<comment type="caution">
    <text evidence="7">Lacks conserved residue(s) required for the propagation of feature annotation.</text>
</comment>
<feature type="binding site" evidence="7">
    <location>
        <position position="247"/>
    </location>
    <ligand>
        <name>ATP</name>
        <dbReference type="ChEBI" id="CHEBI:30616"/>
    </ligand>
</feature>
<dbReference type="Gene3D" id="1.10.10.350">
    <property type="match status" value="1"/>
</dbReference>
<comment type="caution">
    <text evidence="10">The sequence shown here is derived from an EMBL/GenBank/DDBJ whole genome shotgun (WGS) entry which is preliminary data.</text>
</comment>
<dbReference type="PRINTS" id="PR00987">
    <property type="entry name" value="TRNASYNTHGLU"/>
</dbReference>
<dbReference type="EC" id="6.1.1.17" evidence="7"/>
<dbReference type="SUPFAM" id="SSF52374">
    <property type="entry name" value="Nucleotidylyl transferase"/>
    <property type="match status" value="1"/>
</dbReference>
<dbReference type="SUPFAM" id="SSF48163">
    <property type="entry name" value="An anticodon-binding domain of class I aminoacyl-tRNA synthetases"/>
    <property type="match status" value="1"/>
</dbReference>